<dbReference type="Proteomes" id="UP000245639">
    <property type="component" value="Unassembled WGS sequence"/>
</dbReference>
<comment type="caution">
    <text evidence="3">The sequence shown here is derived from an EMBL/GenBank/DDBJ whole genome shotgun (WGS) entry which is preliminary data.</text>
</comment>
<feature type="transmembrane region" description="Helical" evidence="2">
    <location>
        <begin position="6"/>
        <end position="26"/>
    </location>
</feature>
<reference evidence="3 4" key="1">
    <citation type="submission" date="2018-04" db="EMBL/GenBank/DDBJ databases">
        <title>Genomic Encyclopedia of Type Strains, Phase IV (KMG-IV): sequencing the most valuable type-strain genomes for metagenomic binning, comparative biology and taxonomic classification.</title>
        <authorList>
            <person name="Goeker M."/>
        </authorList>
    </citation>
    <scope>NUCLEOTIDE SEQUENCE [LARGE SCALE GENOMIC DNA]</scope>
    <source>
        <strain evidence="3 4">DSM 45771</strain>
    </source>
</reference>
<keyword evidence="2" id="KW-0472">Membrane</keyword>
<keyword evidence="2" id="KW-1133">Transmembrane helix</keyword>
<accession>A0A2U1FCZ0</accession>
<evidence type="ECO:0000313" key="3">
    <source>
        <dbReference type="EMBL" id="PVZ10026.1"/>
    </source>
</evidence>
<name>A0A2U1FCZ0_9PSEU</name>
<sequence length="71" mass="7746">MEWIVAVGAFLVVSVLVIGVPLYLATCRWSSRQERRAAEARRRAASAHPAVPSAPAPPRAPSGRRRRAVSR</sequence>
<dbReference type="AlphaFoldDB" id="A0A2U1FCZ0"/>
<dbReference type="EMBL" id="QEKW01000005">
    <property type="protein sequence ID" value="PVZ10026.1"/>
    <property type="molecule type" value="Genomic_DNA"/>
</dbReference>
<keyword evidence="2" id="KW-0812">Transmembrane</keyword>
<feature type="region of interest" description="Disordered" evidence="1">
    <location>
        <begin position="35"/>
        <end position="71"/>
    </location>
</feature>
<feature type="compositionally biased region" description="Basic residues" evidence="1">
    <location>
        <begin position="62"/>
        <end position="71"/>
    </location>
</feature>
<keyword evidence="4" id="KW-1185">Reference proteome</keyword>
<evidence type="ECO:0000256" key="2">
    <source>
        <dbReference type="SAM" id="Phobius"/>
    </source>
</evidence>
<gene>
    <name evidence="3" type="ORF">C8D89_105102</name>
</gene>
<proteinExistence type="predicted"/>
<organism evidence="3 4">
    <name type="scientific">Actinomycetospora cinnamomea</name>
    <dbReference type="NCBI Taxonomy" id="663609"/>
    <lineage>
        <taxon>Bacteria</taxon>
        <taxon>Bacillati</taxon>
        <taxon>Actinomycetota</taxon>
        <taxon>Actinomycetes</taxon>
        <taxon>Pseudonocardiales</taxon>
        <taxon>Pseudonocardiaceae</taxon>
        <taxon>Actinomycetospora</taxon>
    </lineage>
</organism>
<evidence type="ECO:0000256" key="1">
    <source>
        <dbReference type="SAM" id="MobiDB-lite"/>
    </source>
</evidence>
<dbReference type="RefSeq" id="WP_116708293.1">
    <property type="nucleotide sequence ID" value="NZ_QEKW01000005.1"/>
</dbReference>
<evidence type="ECO:0000313" key="4">
    <source>
        <dbReference type="Proteomes" id="UP000245639"/>
    </source>
</evidence>
<protein>
    <submittedName>
        <fullName evidence="3">Uncharacterized protein</fullName>
    </submittedName>
</protein>